<feature type="non-terminal residue" evidence="2">
    <location>
        <position position="1"/>
    </location>
</feature>
<dbReference type="PROSITE" id="PS51390">
    <property type="entry name" value="WAP"/>
    <property type="match status" value="1"/>
</dbReference>
<dbReference type="SMART" id="SM00217">
    <property type="entry name" value="WAP"/>
    <property type="match status" value="1"/>
</dbReference>
<dbReference type="Proteomes" id="UP000479000">
    <property type="component" value="Unassembled WGS sequence"/>
</dbReference>
<dbReference type="GO" id="GO:0030414">
    <property type="term" value="F:peptidase inhibitor activity"/>
    <property type="evidence" value="ECO:0007669"/>
    <property type="project" value="InterPro"/>
</dbReference>
<keyword evidence="3" id="KW-1185">Reference proteome</keyword>
<proteinExistence type="predicted"/>
<accession>A0A6H5GVQ9</accession>
<dbReference type="Pfam" id="PF00095">
    <property type="entry name" value="WAP"/>
    <property type="match status" value="1"/>
</dbReference>
<dbReference type="EMBL" id="CADCXU010018691">
    <property type="protein sequence ID" value="CAB0007080.1"/>
    <property type="molecule type" value="Genomic_DNA"/>
</dbReference>
<feature type="non-terminal residue" evidence="2">
    <location>
        <position position="135"/>
    </location>
</feature>
<evidence type="ECO:0000313" key="3">
    <source>
        <dbReference type="Proteomes" id="UP000479000"/>
    </source>
</evidence>
<dbReference type="AlphaFoldDB" id="A0A6H5GVQ9"/>
<dbReference type="SUPFAM" id="SSF57256">
    <property type="entry name" value="Elafin-like"/>
    <property type="match status" value="1"/>
</dbReference>
<dbReference type="GO" id="GO:0005576">
    <property type="term" value="C:extracellular region"/>
    <property type="evidence" value="ECO:0007669"/>
    <property type="project" value="InterPro"/>
</dbReference>
<reference evidence="2 3" key="1">
    <citation type="submission" date="2020-02" db="EMBL/GenBank/DDBJ databases">
        <authorList>
            <person name="Ferguson B K."/>
        </authorList>
    </citation>
    <scope>NUCLEOTIDE SEQUENCE [LARGE SCALE GENOMIC DNA]</scope>
</reference>
<evidence type="ECO:0000313" key="2">
    <source>
        <dbReference type="EMBL" id="CAB0007080.1"/>
    </source>
</evidence>
<dbReference type="OrthoDB" id="5950222at2759"/>
<dbReference type="PRINTS" id="PR00003">
    <property type="entry name" value="4DISULPHCORE"/>
</dbReference>
<gene>
    <name evidence="2" type="ORF">NTEN_LOCUS12465</name>
</gene>
<evidence type="ECO:0000259" key="1">
    <source>
        <dbReference type="PROSITE" id="PS51390"/>
    </source>
</evidence>
<sequence length="135" mass="14714">VGGRPSKDYCPRIEEECARLRCRYGLEKWIGADGCEKCQCHDPCAQSTCEASGTRCVVRLVPEKSGKAYRGFCEEPDRVQTKPGQCPELPDSETNCESDCENDYDCSGESKCCYNGCATICTSIATESESGQSPA</sequence>
<dbReference type="Gene3D" id="4.10.75.10">
    <property type="entry name" value="Elafin-like"/>
    <property type="match status" value="1"/>
</dbReference>
<organism evidence="2 3">
    <name type="scientific">Nesidiocoris tenuis</name>
    <dbReference type="NCBI Taxonomy" id="355587"/>
    <lineage>
        <taxon>Eukaryota</taxon>
        <taxon>Metazoa</taxon>
        <taxon>Ecdysozoa</taxon>
        <taxon>Arthropoda</taxon>
        <taxon>Hexapoda</taxon>
        <taxon>Insecta</taxon>
        <taxon>Pterygota</taxon>
        <taxon>Neoptera</taxon>
        <taxon>Paraneoptera</taxon>
        <taxon>Hemiptera</taxon>
        <taxon>Heteroptera</taxon>
        <taxon>Panheteroptera</taxon>
        <taxon>Cimicomorpha</taxon>
        <taxon>Miridae</taxon>
        <taxon>Dicyphina</taxon>
        <taxon>Nesidiocoris</taxon>
    </lineage>
</organism>
<protein>
    <recommendedName>
        <fullName evidence="1">WAP domain-containing protein</fullName>
    </recommendedName>
</protein>
<dbReference type="InterPro" id="IPR008197">
    <property type="entry name" value="WAP_dom"/>
</dbReference>
<feature type="domain" description="WAP" evidence="1">
    <location>
        <begin position="79"/>
        <end position="125"/>
    </location>
</feature>
<dbReference type="InterPro" id="IPR036645">
    <property type="entry name" value="Elafin-like_sf"/>
</dbReference>
<name>A0A6H5GVQ9_9HEMI</name>